<feature type="compositionally biased region" description="Low complexity" evidence="1">
    <location>
        <begin position="361"/>
        <end position="385"/>
    </location>
</feature>
<sequence length="423" mass="44607">MNPPSFSNLSHFLDTNRKTLLTVLTVLELLILLVVLLRWFDRRYGLRGTGRRIRRAIVGAARDLVTPVVGLLRLRQGVRVVGRHFAGSGPVPAARAGIVSAQSALAERDDFWPYLVLLGPGQISVRLAGPGADVPPPAADSPWQATTPRSWQATRPLPPPHEPVTGGPLPLAVGVRAGALVLLDLARCPGIVSVHGAPTPAERLVSALVVQLAALLDGHGVQRLIVATEPGNGLGATDADRMPLSEALTTLARRPEEPVGRTVLVCRRPDPQTAAQLATLVADDPGLLVLVDGYLPGSRWRLRVNLAGRVIAPELQLDADSAPLARRLRPARRSAPAVAPAPAWAEEVPLRPTALGAVSSVPAEPAEPGRARPAGVASPATLPAAQPRPVPPVANNDLIEQAHDEGRAMVHSGVEPARRTGDR</sequence>
<evidence type="ECO:0000256" key="1">
    <source>
        <dbReference type="SAM" id="MobiDB-lite"/>
    </source>
</evidence>
<proteinExistence type="predicted"/>
<comment type="caution">
    <text evidence="3">The sequence shown here is derived from an EMBL/GenBank/DDBJ whole genome shotgun (WGS) entry which is preliminary data.</text>
</comment>
<keyword evidence="2" id="KW-0472">Membrane</keyword>
<protein>
    <submittedName>
        <fullName evidence="3">Uncharacterized protein</fullName>
    </submittedName>
</protein>
<reference evidence="3 4" key="1">
    <citation type="submission" date="2018-10" db="EMBL/GenBank/DDBJ databases">
        <title>Sequencing the genomes of 1000 actinobacteria strains.</title>
        <authorList>
            <person name="Klenk H.-P."/>
        </authorList>
    </citation>
    <scope>NUCLEOTIDE SEQUENCE [LARGE SCALE GENOMIC DNA]</scope>
    <source>
        <strain evidence="3 4">DSM 45175</strain>
    </source>
</reference>
<dbReference type="OrthoDB" id="3382127at2"/>
<organism evidence="3 4">
    <name type="scientific">Micromonospora pisi</name>
    <dbReference type="NCBI Taxonomy" id="589240"/>
    <lineage>
        <taxon>Bacteria</taxon>
        <taxon>Bacillati</taxon>
        <taxon>Actinomycetota</taxon>
        <taxon>Actinomycetes</taxon>
        <taxon>Micromonosporales</taxon>
        <taxon>Micromonosporaceae</taxon>
        <taxon>Micromonospora</taxon>
    </lineage>
</organism>
<keyword evidence="4" id="KW-1185">Reference proteome</keyword>
<gene>
    <name evidence="3" type="ORF">BDK92_0869</name>
</gene>
<dbReference type="RefSeq" id="WP_121154774.1">
    <property type="nucleotide sequence ID" value="NZ_RBKT01000001.1"/>
</dbReference>
<evidence type="ECO:0000313" key="4">
    <source>
        <dbReference type="Proteomes" id="UP000277671"/>
    </source>
</evidence>
<keyword evidence="2" id="KW-0812">Transmembrane</keyword>
<evidence type="ECO:0000256" key="2">
    <source>
        <dbReference type="SAM" id="Phobius"/>
    </source>
</evidence>
<evidence type="ECO:0000313" key="3">
    <source>
        <dbReference type="EMBL" id="RKR86626.1"/>
    </source>
</evidence>
<dbReference type="AlphaFoldDB" id="A0A495JC86"/>
<keyword evidence="2" id="KW-1133">Transmembrane helix</keyword>
<feature type="region of interest" description="Disordered" evidence="1">
    <location>
        <begin position="134"/>
        <end position="154"/>
    </location>
</feature>
<dbReference type="EMBL" id="RBKT01000001">
    <property type="protein sequence ID" value="RKR86626.1"/>
    <property type="molecule type" value="Genomic_DNA"/>
</dbReference>
<accession>A0A495JC86</accession>
<dbReference type="Proteomes" id="UP000277671">
    <property type="component" value="Unassembled WGS sequence"/>
</dbReference>
<feature type="transmembrane region" description="Helical" evidence="2">
    <location>
        <begin position="20"/>
        <end position="40"/>
    </location>
</feature>
<feature type="compositionally biased region" description="Polar residues" evidence="1">
    <location>
        <begin position="143"/>
        <end position="153"/>
    </location>
</feature>
<name>A0A495JC86_9ACTN</name>
<feature type="region of interest" description="Disordered" evidence="1">
    <location>
        <begin position="359"/>
        <end position="423"/>
    </location>
</feature>